<keyword evidence="2" id="KW-1185">Reference proteome</keyword>
<sequence>MAIGVTMLRAEQIPTTTSESGQSDLSPATRASIHLSLRRRRSFTAVRSTILRAYIFVRLRRRI</sequence>
<dbReference type="Proteomes" id="UP001370490">
    <property type="component" value="Unassembled WGS sequence"/>
</dbReference>
<dbReference type="EMBL" id="JBAMMX010000013">
    <property type="protein sequence ID" value="KAK6928702.1"/>
    <property type="molecule type" value="Genomic_DNA"/>
</dbReference>
<dbReference type="AlphaFoldDB" id="A0AAN8VG24"/>
<evidence type="ECO:0000313" key="2">
    <source>
        <dbReference type="Proteomes" id="UP001370490"/>
    </source>
</evidence>
<reference evidence="1 2" key="1">
    <citation type="submission" date="2023-12" db="EMBL/GenBank/DDBJ databases">
        <title>A high-quality genome assembly for Dillenia turbinata (Dilleniales).</title>
        <authorList>
            <person name="Chanderbali A."/>
        </authorList>
    </citation>
    <scope>NUCLEOTIDE SEQUENCE [LARGE SCALE GENOMIC DNA]</scope>
    <source>
        <strain evidence="1">LSX21</strain>
        <tissue evidence="1">Leaf</tissue>
    </source>
</reference>
<comment type="caution">
    <text evidence="1">The sequence shown here is derived from an EMBL/GenBank/DDBJ whole genome shotgun (WGS) entry which is preliminary data.</text>
</comment>
<protein>
    <submittedName>
        <fullName evidence="1">Uncharacterized protein</fullName>
    </submittedName>
</protein>
<accession>A0AAN8VG24</accession>
<proteinExistence type="predicted"/>
<evidence type="ECO:0000313" key="1">
    <source>
        <dbReference type="EMBL" id="KAK6928702.1"/>
    </source>
</evidence>
<organism evidence="1 2">
    <name type="scientific">Dillenia turbinata</name>
    <dbReference type="NCBI Taxonomy" id="194707"/>
    <lineage>
        <taxon>Eukaryota</taxon>
        <taxon>Viridiplantae</taxon>
        <taxon>Streptophyta</taxon>
        <taxon>Embryophyta</taxon>
        <taxon>Tracheophyta</taxon>
        <taxon>Spermatophyta</taxon>
        <taxon>Magnoliopsida</taxon>
        <taxon>eudicotyledons</taxon>
        <taxon>Gunneridae</taxon>
        <taxon>Pentapetalae</taxon>
        <taxon>Dilleniales</taxon>
        <taxon>Dilleniaceae</taxon>
        <taxon>Dillenia</taxon>
    </lineage>
</organism>
<gene>
    <name evidence="1" type="ORF">RJ641_004907</name>
</gene>
<name>A0AAN8VG24_9MAGN</name>